<name>A0ABV9PSA8_9ACTN</name>
<dbReference type="RefSeq" id="WP_344995780.1">
    <property type="nucleotide sequence ID" value="NZ_BAABCD010000053.1"/>
</dbReference>
<reference evidence="2" key="1">
    <citation type="journal article" date="2019" name="Int. J. Syst. Evol. Microbiol.">
        <title>The Global Catalogue of Microorganisms (GCM) 10K type strain sequencing project: providing services to taxonomists for standard genome sequencing and annotation.</title>
        <authorList>
            <consortium name="The Broad Institute Genomics Platform"/>
            <consortium name="The Broad Institute Genome Sequencing Center for Infectious Disease"/>
            <person name="Wu L."/>
            <person name="Ma J."/>
        </authorList>
    </citation>
    <scope>NUCLEOTIDE SEQUENCE [LARGE SCALE GENOMIC DNA]</scope>
    <source>
        <strain evidence="2">JCM 11882</strain>
    </source>
</reference>
<dbReference type="Proteomes" id="UP001595836">
    <property type="component" value="Unassembled WGS sequence"/>
</dbReference>
<dbReference type="InterPro" id="IPR015004">
    <property type="entry name" value="MesX"/>
</dbReference>
<dbReference type="Pfam" id="PF08908">
    <property type="entry name" value="MesX"/>
    <property type="match status" value="1"/>
</dbReference>
<evidence type="ECO:0000313" key="2">
    <source>
        <dbReference type="Proteomes" id="UP001595836"/>
    </source>
</evidence>
<gene>
    <name evidence="1" type="ORF">ACFO7U_14515</name>
</gene>
<sequence length="330" mass="38013">MSNELTFSITATRFDENYSPSESSRTTTNFANLARGEHRKQNLRRTLSMINHRFNDLARRDNPAGDRYSVELEIVSADLQFHTADANHRFPLIEVLDIQIVDHRTGHRLPGIVGNNFSSYVRDYDFSVRLPAFNEGSSEFTVPSDFGVLHGKLFQHFLDSAAYGERFEVDPVICISVSTSRTYRRTGNKHTVLGVEYQQDDYSLTDEYFHKMGLQVRYFMPPGGVAPLAFYFRGDLLNDYSDLQLIGTISVMETFQKIYRPEIYNAHSAAADVYRPSLDQQDYSRTPIVYDRDERSQLAKIQGAYTEEHFIKPHRELLEQWANRNPVLVG</sequence>
<protein>
    <submittedName>
        <fullName evidence="1">Oxygenase MesX</fullName>
    </submittedName>
</protein>
<organism evidence="1 2">
    <name type="scientific">Dietzia aurantiaca</name>
    <dbReference type="NCBI Taxonomy" id="983873"/>
    <lineage>
        <taxon>Bacteria</taxon>
        <taxon>Bacillati</taxon>
        <taxon>Actinomycetota</taxon>
        <taxon>Actinomycetes</taxon>
        <taxon>Mycobacteriales</taxon>
        <taxon>Dietziaceae</taxon>
        <taxon>Dietzia</taxon>
    </lineage>
</organism>
<evidence type="ECO:0000313" key="1">
    <source>
        <dbReference type="EMBL" id="MFC4755982.1"/>
    </source>
</evidence>
<dbReference type="PIRSF" id="PIRSF034367">
    <property type="entry name" value="DUF1852"/>
    <property type="match status" value="1"/>
</dbReference>
<proteinExistence type="predicted"/>
<dbReference type="EMBL" id="JBHSHP010000056">
    <property type="protein sequence ID" value="MFC4755982.1"/>
    <property type="molecule type" value="Genomic_DNA"/>
</dbReference>
<keyword evidence="2" id="KW-1185">Reference proteome</keyword>
<accession>A0ABV9PSA8</accession>
<comment type="caution">
    <text evidence="1">The sequence shown here is derived from an EMBL/GenBank/DDBJ whole genome shotgun (WGS) entry which is preliminary data.</text>
</comment>